<proteinExistence type="predicted"/>
<dbReference type="InParanoid" id="A0A2P5D3V4"/>
<keyword evidence="2" id="KW-1185">Reference proteome</keyword>
<evidence type="ECO:0000313" key="2">
    <source>
        <dbReference type="Proteomes" id="UP000237000"/>
    </source>
</evidence>
<dbReference type="Proteomes" id="UP000237000">
    <property type="component" value="Unassembled WGS sequence"/>
</dbReference>
<feature type="non-terminal residue" evidence="1">
    <location>
        <position position="1"/>
    </location>
</feature>
<dbReference type="AlphaFoldDB" id="A0A2P5D3V4"/>
<sequence>AGLGKSHLLACIPDGPATAIGGKTPCEGILFAASMLARAINVLMRHNMAVIRGVFDGRALLLSGASVRAMAT</sequence>
<protein>
    <submittedName>
        <fullName evidence="1">Uncharacterized protein</fullName>
    </submittedName>
</protein>
<name>A0A2P5D3V4_TREOI</name>
<evidence type="ECO:0000313" key="1">
    <source>
        <dbReference type="EMBL" id="PON67982.1"/>
    </source>
</evidence>
<reference evidence="2" key="1">
    <citation type="submission" date="2016-06" db="EMBL/GenBank/DDBJ databases">
        <title>Parallel loss of symbiosis genes in relatives of nitrogen-fixing non-legume Parasponia.</title>
        <authorList>
            <person name="Van Velzen R."/>
            <person name="Holmer R."/>
            <person name="Bu F."/>
            <person name="Rutten L."/>
            <person name="Van Zeijl A."/>
            <person name="Liu W."/>
            <person name="Santuari L."/>
            <person name="Cao Q."/>
            <person name="Sharma T."/>
            <person name="Shen D."/>
            <person name="Roswanjaya Y."/>
            <person name="Wardhani T."/>
            <person name="Kalhor M.S."/>
            <person name="Jansen J."/>
            <person name="Van den Hoogen J."/>
            <person name="Gungor B."/>
            <person name="Hartog M."/>
            <person name="Hontelez J."/>
            <person name="Verver J."/>
            <person name="Yang W.-C."/>
            <person name="Schijlen E."/>
            <person name="Repin R."/>
            <person name="Schilthuizen M."/>
            <person name="Schranz E."/>
            <person name="Heidstra R."/>
            <person name="Miyata K."/>
            <person name="Fedorova E."/>
            <person name="Kohlen W."/>
            <person name="Bisseling T."/>
            <person name="Smit S."/>
            <person name="Geurts R."/>
        </authorList>
    </citation>
    <scope>NUCLEOTIDE SEQUENCE [LARGE SCALE GENOMIC DNA]</scope>
    <source>
        <strain evidence="2">cv. RG33-2</strain>
    </source>
</reference>
<gene>
    <name evidence="1" type="ORF">TorRG33x02_263020</name>
</gene>
<organism evidence="1 2">
    <name type="scientific">Trema orientale</name>
    <name type="common">Charcoal tree</name>
    <name type="synonym">Celtis orientalis</name>
    <dbReference type="NCBI Taxonomy" id="63057"/>
    <lineage>
        <taxon>Eukaryota</taxon>
        <taxon>Viridiplantae</taxon>
        <taxon>Streptophyta</taxon>
        <taxon>Embryophyta</taxon>
        <taxon>Tracheophyta</taxon>
        <taxon>Spermatophyta</taxon>
        <taxon>Magnoliopsida</taxon>
        <taxon>eudicotyledons</taxon>
        <taxon>Gunneridae</taxon>
        <taxon>Pentapetalae</taxon>
        <taxon>rosids</taxon>
        <taxon>fabids</taxon>
        <taxon>Rosales</taxon>
        <taxon>Cannabaceae</taxon>
        <taxon>Trema</taxon>
    </lineage>
</organism>
<accession>A0A2P5D3V4</accession>
<dbReference type="EMBL" id="JXTC01000299">
    <property type="protein sequence ID" value="PON67982.1"/>
    <property type="molecule type" value="Genomic_DNA"/>
</dbReference>
<comment type="caution">
    <text evidence="1">The sequence shown here is derived from an EMBL/GenBank/DDBJ whole genome shotgun (WGS) entry which is preliminary data.</text>
</comment>